<organism evidence="1 2">
    <name type="scientific">Bythopirellula goksoeyrii</name>
    <dbReference type="NCBI Taxonomy" id="1400387"/>
    <lineage>
        <taxon>Bacteria</taxon>
        <taxon>Pseudomonadati</taxon>
        <taxon>Planctomycetota</taxon>
        <taxon>Planctomycetia</taxon>
        <taxon>Pirellulales</taxon>
        <taxon>Lacipirellulaceae</taxon>
        <taxon>Bythopirellula</taxon>
    </lineage>
</organism>
<accession>A0A5B9QGZ2</accession>
<protein>
    <submittedName>
        <fullName evidence="1">Uncharacterized protein</fullName>
    </submittedName>
</protein>
<proteinExistence type="predicted"/>
<dbReference type="KEGG" id="bgok:Pr1d_41660"/>
<dbReference type="Proteomes" id="UP000323917">
    <property type="component" value="Chromosome"/>
</dbReference>
<sequence>MVTAAQPAPIIDILTLLAPIEAFASSNASWFESRMARDPSIGSWLPDCWKQAGFRRVLF</sequence>
<dbReference type="AlphaFoldDB" id="A0A5B9QGZ2"/>
<name>A0A5B9QGZ2_9BACT</name>
<dbReference type="EMBL" id="CP042913">
    <property type="protein sequence ID" value="QEG36830.1"/>
    <property type="molecule type" value="Genomic_DNA"/>
</dbReference>
<evidence type="ECO:0000313" key="2">
    <source>
        <dbReference type="Proteomes" id="UP000323917"/>
    </source>
</evidence>
<gene>
    <name evidence="1" type="ORF">Pr1d_41660</name>
</gene>
<reference evidence="1 2" key="1">
    <citation type="submission" date="2019-08" db="EMBL/GenBank/DDBJ databases">
        <title>Deep-cultivation of Planctomycetes and their phenomic and genomic characterization uncovers novel biology.</title>
        <authorList>
            <person name="Wiegand S."/>
            <person name="Jogler M."/>
            <person name="Boedeker C."/>
            <person name="Pinto D."/>
            <person name="Vollmers J."/>
            <person name="Rivas-Marin E."/>
            <person name="Kohn T."/>
            <person name="Peeters S.H."/>
            <person name="Heuer A."/>
            <person name="Rast P."/>
            <person name="Oberbeckmann S."/>
            <person name="Bunk B."/>
            <person name="Jeske O."/>
            <person name="Meyerdierks A."/>
            <person name="Storesund J.E."/>
            <person name="Kallscheuer N."/>
            <person name="Luecker S."/>
            <person name="Lage O.M."/>
            <person name="Pohl T."/>
            <person name="Merkel B.J."/>
            <person name="Hornburger P."/>
            <person name="Mueller R.-W."/>
            <person name="Bruemmer F."/>
            <person name="Labrenz M."/>
            <person name="Spormann A.M."/>
            <person name="Op den Camp H."/>
            <person name="Overmann J."/>
            <person name="Amann R."/>
            <person name="Jetten M.S.M."/>
            <person name="Mascher T."/>
            <person name="Medema M.H."/>
            <person name="Devos D.P."/>
            <person name="Kaster A.-K."/>
            <person name="Ovreas L."/>
            <person name="Rohde M."/>
            <person name="Galperin M.Y."/>
            <person name="Jogler C."/>
        </authorList>
    </citation>
    <scope>NUCLEOTIDE SEQUENCE [LARGE SCALE GENOMIC DNA]</scope>
    <source>
        <strain evidence="1 2">Pr1d</strain>
    </source>
</reference>
<keyword evidence="2" id="KW-1185">Reference proteome</keyword>
<evidence type="ECO:0000313" key="1">
    <source>
        <dbReference type="EMBL" id="QEG36830.1"/>
    </source>
</evidence>